<evidence type="ECO:0000256" key="5">
    <source>
        <dbReference type="ARBA" id="ARBA00023014"/>
    </source>
</evidence>
<dbReference type="Pfam" id="PF04055">
    <property type="entry name" value="Radical_SAM"/>
    <property type="match status" value="1"/>
</dbReference>
<name>A0A3A3EZZ7_9GAMM</name>
<keyword evidence="3" id="KW-0479">Metal-binding</keyword>
<protein>
    <submittedName>
        <fullName evidence="8">Radical SAM protein</fullName>
    </submittedName>
</protein>
<dbReference type="EMBL" id="QYSE01000003">
    <property type="protein sequence ID" value="RJF34615.1"/>
    <property type="molecule type" value="Genomic_DNA"/>
</dbReference>
<evidence type="ECO:0000256" key="1">
    <source>
        <dbReference type="ARBA" id="ARBA00001966"/>
    </source>
</evidence>
<dbReference type="CDD" id="cd01335">
    <property type="entry name" value="Radical_SAM"/>
    <property type="match status" value="1"/>
</dbReference>
<dbReference type="InterPro" id="IPR058240">
    <property type="entry name" value="rSAM_sf"/>
</dbReference>
<feature type="domain" description="Radical SAM core" evidence="6">
    <location>
        <begin position="34"/>
        <end position="142"/>
    </location>
</feature>
<dbReference type="Pfam" id="PF13186">
    <property type="entry name" value="SPASM"/>
    <property type="match status" value="1"/>
</dbReference>
<dbReference type="InterPro" id="IPR050377">
    <property type="entry name" value="Radical_SAM_PqqE_MftC-like"/>
</dbReference>
<dbReference type="AlphaFoldDB" id="A0A3A3EZZ7"/>
<dbReference type="SFLD" id="SFLDS00029">
    <property type="entry name" value="Radical_SAM"/>
    <property type="match status" value="1"/>
</dbReference>
<dbReference type="InterPro" id="IPR013785">
    <property type="entry name" value="Aldolase_TIM"/>
</dbReference>
<dbReference type="PANTHER" id="PTHR11228">
    <property type="entry name" value="RADICAL SAM DOMAIN PROTEIN"/>
    <property type="match status" value="1"/>
</dbReference>
<gene>
    <name evidence="8" type="ORF">D4741_14640</name>
</gene>
<dbReference type="RefSeq" id="WP_119853514.1">
    <property type="nucleotide sequence ID" value="NZ_QYSE01000003.1"/>
</dbReference>
<dbReference type="GO" id="GO:0051536">
    <property type="term" value="F:iron-sulfur cluster binding"/>
    <property type="evidence" value="ECO:0007669"/>
    <property type="project" value="UniProtKB-KW"/>
</dbReference>
<dbReference type="InterPro" id="IPR007197">
    <property type="entry name" value="rSAM"/>
</dbReference>
<dbReference type="Proteomes" id="UP000265938">
    <property type="component" value="Unassembled WGS sequence"/>
</dbReference>
<evidence type="ECO:0000256" key="3">
    <source>
        <dbReference type="ARBA" id="ARBA00022723"/>
    </source>
</evidence>
<sequence>MLNEATKSNLRRKSSYIDDVQFIDDVPLFSWLDINITELCNRKCEFCPRIDNSIYPNQNLNMSVEIARKIGQELLELNYKGVVVFSGYSEPTLCPHFEEIIAAFPKEIRLEMVTNGDKLKPRYIQKLKAAGLNYFVVSMYDGPEQIEHFKSLFAESGLSENDYILRDRWHTGEDDFGLKLTNRAGTIQTGDQPEIIPNHPCYYTAYSMTIDWNGDVLLCMQDWNKKVKFGNVAGQSLLDVWQGQAFNNYRKKLLKGSRTCDPCHKCNTDGTLHGYKHKEHWELKL</sequence>
<keyword evidence="4" id="KW-0408">Iron</keyword>
<dbReference type="CDD" id="cd21109">
    <property type="entry name" value="SPASM"/>
    <property type="match status" value="1"/>
</dbReference>
<evidence type="ECO:0000313" key="9">
    <source>
        <dbReference type="Proteomes" id="UP000265938"/>
    </source>
</evidence>
<dbReference type="SFLD" id="SFLDG01067">
    <property type="entry name" value="SPASM/twitch_domain_containing"/>
    <property type="match status" value="1"/>
</dbReference>
<organism evidence="8 9">
    <name type="scientific">Pseudoalteromonas gelatinilytica</name>
    <dbReference type="NCBI Taxonomy" id="1703256"/>
    <lineage>
        <taxon>Bacteria</taxon>
        <taxon>Pseudomonadati</taxon>
        <taxon>Pseudomonadota</taxon>
        <taxon>Gammaproteobacteria</taxon>
        <taxon>Alteromonadales</taxon>
        <taxon>Pseudoalteromonadaceae</taxon>
        <taxon>Pseudoalteromonas</taxon>
    </lineage>
</organism>
<comment type="caution">
    <text evidence="8">The sequence shown here is derived from an EMBL/GenBank/DDBJ whole genome shotgun (WGS) entry which is preliminary data.</text>
</comment>
<evidence type="ECO:0000256" key="2">
    <source>
        <dbReference type="ARBA" id="ARBA00022691"/>
    </source>
</evidence>
<feature type="domain" description="4Fe4S-binding SPASM" evidence="7">
    <location>
        <begin position="201"/>
        <end position="267"/>
    </location>
</feature>
<evidence type="ECO:0000313" key="8">
    <source>
        <dbReference type="EMBL" id="RJF34615.1"/>
    </source>
</evidence>
<dbReference type="InterPro" id="IPR023885">
    <property type="entry name" value="4Fe4S-binding_SPASM_dom"/>
</dbReference>
<keyword evidence="5" id="KW-0411">Iron-sulfur</keyword>
<evidence type="ECO:0000259" key="7">
    <source>
        <dbReference type="Pfam" id="PF13186"/>
    </source>
</evidence>
<keyword evidence="2" id="KW-0949">S-adenosyl-L-methionine</keyword>
<proteinExistence type="predicted"/>
<dbReference type="GO" id="GO:0046872">
    <property type="term" value="F:metal ion binding"/>
    <property type="evidence" value="ECO:0007669"/>
    <property type="project" value="UniProtKB-KW"/>
</dbReference>
<dbReference type="Gene3D" id="3.20.20.70">
    <property type="entry name" value="Aldolase class I"/>
    <property type="match status" value="1"/>
</dbReference>
<dbReference type="SUPFAM" id="SSF102114">
    <property type="entry name" value="Radical SAM enzymes"/>
    <property type="match status" value="1"/>
</dbReference>
<dbReference type="GO" id="GO:0003824">
    <property type="term" value="F:catalytic activity"/>
    <property type="evidence" value="ECO:0007669"/>
    <property type="project" value="InterPro"/>
</dbReference>
<reference evidence="8 9" key="1">
    <citation type="submission" date="2018-09" db="EMBL/GenBank/DDBJ databases">
        <title>Identification of marine bacteria producing industrial enzymes.</title>
        <authorList>
            <person name="Cheng T.H."/>
            <person name="Saidin J."/>
            <person name="Muhd D.D."/>
            <person name="Isa M.N.M."/>
            <person name="Bakar M.F.A."/>
            <person name="Ismail N."/>
        </authorList>
    </citation>
    <scope>NUCLEOTIDE SEQUENCE [LARGE SCALE GENOMIC DNA]</scope>
    <source>
        <strain evidence="8 9">MNAD 1.6</strain>
    </source>
</reference>
<evidence type="ECO:0000259" key="6">
    <source>
        <dbReference type="Pfam" id="PF04055"/>
    </source>
</evidence>
<comment type="cofactor">
    <cofactor evidence="1">
        <name>[4Fe-4S] cluster</name>
        <dbReference type="ChEBI" id="CHEBI:49883"/>
    </cofactor>
</comment>
<accession>A0A3A3EZZ7</accession>
<evidence type="ECO:0000256" key="4">
    <source>
        <dbReference type="ARBA" id="ARBA00023004"/>
    </source>
</evidence>
<dbReference type="PANTHER" id="PTHR11228:SF7">
    <property type="entry name" value="PQQA PEPTIDE CYCLASE"/>
    <property type="match status" value="1"/>
</dbReference>